<dbReference type="RefSeq" id="WP_036954373.1">
    <property type="nucleotide sequence ID" value="NZ_BAABIH010000013.1"/>
</dbReference>
<proteinExistence type="predicted"/>
<dbReference type="KEGG" id="lxl:KDY119_00261"/>
<dbReference type="Proteomes" id="UP000326702">
    <property type="component" value="Chromosome"/>
</dbReference>
<reference evidence="1 2" key="1">
    <citation type="submission" date="2019-10" db="EMBL/GenBank/DDBJ databases">
        <title>Genome sequence of Luteimicrobium xylanilyticum HY-24.</title>
        <authorList>
            <person name="Kim D.Y."/>
            <person name="Park H.-Y."/>
        </authorList>
    </citation>
    <scope>NUCLEOTIDE SEQUENCE [LARGE SCALE GENOMIC DNA]</scope>
    <source>
        <strain evidence="1 2">HY-24</strain>
    </source>
</reference>
<organism evidence="1 2">
    <name type="scientific">Luteimicrobium xylanilyticum</name>
    <dbReference type="NCBI Taxonomy" id="1133546"/>
    <lineage>
        <taxon>Bacteria</taxon>
        <taxon>Bacillati</taxon>
        <taxon>Actinomycetota</taxon>
        <taxon>Actinomycetes</taxon>
        <taxon>Micrococcales</taxon>
        <taxon>Luteimicrobium</taxon>
    </lineage>
</organism>
<dbReference type="OrthoDB" id="9985193at2"/>
<name>A0A5P9Q5W1_9MICO</name>
<sequence length="163" mass="17291">MTPSENQRRAAEADAILDLVAAVEAVRAGRDSDVRFLVGGRLDPTFHDLLVSTVARAVATAGRPLPVELSALSAHTWVEVRRRAREHAGETVRMPGASSYLPRHVAEVVPASVDPVPVQARNAELVEAFGALLDADDAVHGQGHSARVLATARDMALRAVLPA</sequence>
<dbReference type="AlphaFoldDB" id="A0A5P9Q5W1"/>
<dbReference type="EMBL" id="CP045529">
    <property type="protein sequence ID" value="QFU96771.1"/>
    <property type="molecule type" value="Genomic_DNA"/>
</dbReference>
<gene>
    <name evidence="1" type="ORF">KDY119_00261</name>
</gene>
<evidence type="ECO:0000313" key="2">
    <source>
        <dbReference type="Proteomes" id="UP000326702"/>
    </source>
</evidence>
<keyword evidence="2" id="KW-1185">Reference proteome</keyword>
<evidence type="ECO:0000313" key="1">
    <source>
        <dbReference type="EMBL" id="QFU96771.1"/>
    </source>
</evidence>
<accession>A0A5P9Q5W1</accession>
<protein>
    <submittedName>
        <fullName evidence="1">Uncharacterized protein</fullName>
    </submittedName>
</protein>